<keyword evidence="2" id="KW-1185">Reference proteome</keyword>
<accession>A0A4P6F9U1</accession>
<organism evidence="1 2">
    <name type="scientific">Xylanimonas protaetiae</name>
    <dbReference type="NCBI Taxonomy" id="2509457"/>
    <lineage>
        <taxon>Bacteria</taxon>
        <taxon>Bacillati</taxon>
        <taxon>Actinomycetota</taxon>
        <taxon>Actinomycetes</taxon>
        <taxon>Micrococcales</taxon>
        <taxon>Promicromonosporaceae</taxon>
        <taxon>Xylanimonas</taxon>
    </lineage>
</organism>
<protein>
    <submittedName>
        <fullName evidence="1">DUF3349 domain-containing protein</fullName>
    </submittedName>
</protein>
<dbReference type="Pfam" id="PF11829">
    <property type="entry name" value="DUF3349"/>
    <property type="match status" value="1"/>
</dbReference>
<dbReference type="Gene3D" id="1.10.150.430">
    <property type="entry name" value="DUF3349, helical bundle"/>
    <property type="match status" value="1"/>
</dbReference>
<proteinExistence type="predicted"/>
<dbReference type="Proteomes" id="UP000292118">
    <property type="component" value="Chromosome"/>
</dbReference>
<gene>
    <name evidence="1" type="ORF">ET471_02570</name>
</gene>
<reference evidence="1 2" key="1">
    <citation type="submission" date="2019-01" db="EMBL/GenBank/DDBJ databases">
        <title>Genome sequencing of strain FW10M-9.</title>
        <authorList>
            <person name="Heo J."/>
            <person name="Kim S.-J."/>
            <person name="Kim J.-S."/>
            <person name="Hong S.-B."/>
            <person name="Kwon S.-W."/>
        </authorList>
    </citation>
    <scope>NUCLEOTIDE SEQUENCE [LARGE SCALE GENOMIC DNA]</scope>
    <source>
        <strain evidence="1 2">FW10M-9</strain>
    </source>
</reference>
<dbReference type="KEGG" id="xya:ET471_02570"/>
<dbReference type="EMBL" id="CP035493">
    <property type="protein sequence ID" value="QAY71703.1"/>
    <property type="molecule type" value="Genomic_DNA"/>
</dbReference>
<dbReference type="InterPro" id="IPR021784">
    <property type="entry name" value="DUF3349"/>
</dbReference>
<sequence length="105" mass="11671">MQRILGWLRGGYNEGVPHQDYIPLLEVLHRRLSDAEVDAVVGTLIEDEPEPLSRSAIIDAMKRRVLERPTEEDVARVVARLASAGFAVGDDGDDPSGRFAVREDF</sequence>
<evidence type="ECO:0000313" key="2">
    <source>
        <dbReference type="Proteomes" id="UP000292118"/>
    </source>
</evidence>
<name>A0A4P6F9U1_9MICO</name>
<dbReference type="AlphaFoldDB" id="A0A4P6F9U1"/>
<dbReference type="InterPro" id="IPR044918">
    <property type="entry name" value="DUF3349_helical"/>
</dbReference>
<evidence type="ECO:0000313" key="1">
    <source>
        <dbReference type="EMBL" id="QAY71703.1"/>
    </source>
</evidence>
<dbReference type="OrthoDB" id="4350726at2"/>